<dbReference type="Proteomes" id="UP000074914">
    <property type="component" value="Chromosome"/>
</dbReference>
<keyword evidence="4" id="KW-1185">Reference proteome</keyword>
<gene>
    <name evidence="2" type="ORF">CPter291_0381</name>
    <name evidence="1" type="ORF">CPter91_0462</name>
</gene>
<evidence type="ECO:0000313" key="3">
    <source>
        <dbReference type="Proteomes" id="UP000074561"/>
    </source>
</evidence>
<evidence type="ECO:0000313" key="4">
    <source>
        <dbReference type="Proteomes" id="UP000074914"/>
    </source>
</evidence>
<dbReference type="KEGG" id="cpra:CPter91_0462"/>
<evidence type="ECO:0000313" key="1">
    <source>
        <dbReference type="EMBL" id="AMP02861.1"/>
    </source>
</evidence>
<accession>A0A127QRP8</accession>
<evidence type="ECO:0000313" key="2">
    <source>
        <dbReference type="EMBL" id="AMP12671.1"/>
    </source>
</evidence>
<organism evidence="1 3">
    <name type="scientific">Collimonas pratensis</name>
    <dbReference type="NCBI Taxonomy" id="279113"/>
    <lineage>
        <taxon>Bacteria</taxon>
        <taxon>Pseudomonadati</taxon>
        <taxon>Pseudomonadota</taxon>
        <taxon>Betaproteobacteria</taxon>
        <taxon>Burkholderiales</taxon>
        <taxon>Oxalobacteraceae</taxon>
        <taxon>Collimonas</taxon>
    </lineage>
</organism>
<dbReference type="EMBL" id="CP013236">
    <property type="protein sequence ID" value="AMP12671.1"/>
    <property type="molecule type" value="Genomic_DNA"/>
</dbReference>
<dbReference type="EMBL" id="CP013234">
    <property type="protein sequence ID" value="AMP02861.1"/>
    <property type="molecule type" value="Genomic_DNA"/>
</dbReference>
<proteinExistence type="predicted"/>
<reference evidence="3 4" key="1">
    <citation type="submission" date="2015-11" db="EMBL/GenBank/DDBJ databases">
        <title>Exploring the genomic traits of fungus-feeding bacterial genus Collimonas.</title>
        <authorList>
            <person name="Song C."/>
            <person name="Schmidt R."/>
            <person name="de Jager V."/>
            <person name="Krzyzanowska D."/>
            <person name="Jongedijk E."/>
            <person name="Cankar K."/>
            <person name="Beekwilder J."/>
            <person name="van Veen A."/>
            <person name="de Boer W."/>
            <person name="van Veen J.A."/>
            <person name="Garbeva P."/>
        </authorList>
    </citation>
    <scope>NUCLEOTIDE SEQUENCE [LARGE SCALE GENOMIC DNA]</scope>
    <source>
        <strain evidence="2 4">Ter291</strain>
        <strain evidence="1 3">Ter91</strain>
    </source>
</reference>
<protein>
    <submittedName>
        <fullName evidence="1">Uncharacterized protein</fullName>
    </submittedName>
</protein>
<dbReference type="Proteomes" id="UP000074561">
    <property type="component" value="Chromosome"/>
</dbReference>
<dbReference type="AlphaFoldDB" id="A0A127QRP8"/>
<sequence>MAGEVFIRFFPISARPEGNATGKLKKTKKYLEEIDFHS</sequence>
<name>A0A127QRP8_9BURK</name>
<dbReference type="PATRIC" id="fig|279113.10.peg.383"/>